<sequence length="321" mass="37306">MKICVTGGTGLVGNAIKIFSDMIDYHTFYYVSKSNADNNYGKGLDLTVLKDVDDYFKRNQFDYIIHLAANVGGLYKNMNGNIEMFNDNILINMNVLTVCNKYNINRGIFCLSSCIYPNNPSRFPMDETMIHESPPHISNEGYAYAKRMLEKQCSHYNKAFNREYICLIPVNLYGKHDYFNLKNGHFIPMIMHRFHRELLLGNELIAYGTGKPLRQFLYVEDFARIILDVLLGDHYNVTTPLICCNDQEYTIKNIVDMIAFYIGIDNDAIHWDTTKSDGCMKKTVTNAKFKSFYPDFQFTPIDKGLEKTYSWFKENYPHIRK</sequence>
<reference evidence="2" key="1">
    <citation type="journal article" date="2020" name="Nature">
        <title>Giant virus diversity and host interactions through global metagenomics.</title>
        <authorList>
            <person name="Schulz F."/>
            <person name="Roux S."/>
            <person name="Paez-Espino D."/>
            <person name="Jungbluth S."/>
            <person name="Walsh D.A."/>
            <person name="Denef V.J."/>
            <person name="McMahon K.D."/>
            <person name="Konstantinidis K.T."/>
            <person name="Eloe-Fadrosh E.A."/>
            <person name="Kyrpides N.C."/>
            <person name="Woyke T."/>
        </authorList>
    </citation>
    <scope>NUCLEOTIDE SEQUENCE</scope>
    <source>
        <strain evidence="2">GVMAG-S-1039698-54</strain>
    </source>
</reference>
<dbReference type="Gene3D" id="3.90.25.10">
    <property type="entry name" value="UDP-galactose 4-epimerase, domain 1"/>
    <property type="match status" value="1"/>
</dbReference>
<dbReference type="InterPro" id="IPR036291">
    <property type="entry name" value="NAD(P)-bd_dom_sf"/>
</dbReference>
<organism evidence="2">
    <name type="scientific">viral metagenome</name>
    <dbReference type="NCBI Taxonomy" id="1070528"/>
    <lineage>
        <taxon>unclassified sequences</taxon>
        <taxon>metagenomes</taxon>
        <taxon>organismal metagenomes</taxon>
    </lineage>
</organism>
<protein>
    <recommendedName>
        <fullName evidence="1">NAD-dependent epimerase/dehydratase domain-containing protein</fullName>
    </recommendedName>
</protein>
<dbReference type="GO" id="GO:0050577">
    <property type="term" value="F:GDP-L-fucose synthase activity"/>
    <property type="evidence" value="ECO:0007669"/>
    <property type="project" value="TreeGrafter"/>
</dbReference>
<dbReference type="PANTHER" id="PTHR43238:SF1">
    <property type="entry name" value="GDP-L-FUCOSE SYNTHASE"/>
    <property type="match status" value="1"/>
</dbReference>
<name>A0A6C0ALA0_9ZZZZ</name>
<feature type="domain" description="NAD-dependent epimerase/dehydratase" evidence="1">
    <location>
        <begin position="3"/>
        <end position="231"/>
    </location>
</feature>
<evidence type="ECO:0000259" key="1">
    <source>
        <dbReference type="Pfam" id="PF01370"/>
    </source>
</evidence>
<dbReference type="Pfam" id="PF01370">
    <property type="entry name" value="Epimerase"/>
    <property type="match status" value="1"/>
</dbReference>
<dbReference type="EMBL" id="MN740676">
    <property type="protein sequence ID" value="QHS80220.1"/>
    <property type="molecule type" value="Genomic_DNA"/>
</dbReference>
<proteinExistence type="predicted"/>
<dbReference type="SUPFAM" id="SSF51735">
    <property type="entry name" value="NAD(P)-binding Rossmann-fold domains"/>
    <property type="match status" value="1"/>
</dbReference>
<accession>A0A6C0ALA0</accession>
<dbReference type="PANTHER" id="PTHR43238">
    <property type="entry name" value="GDP-L-FUCOSE SYNTHASE"/>
    <property type="match status" value="1"/>
</dbReference>
<dbReference type="Gene3D" id="3.40.50.720">
    <property type="entry name" value="NAD(P)-binding Rossmann-like Domain"/>
    <property type="match status" value="1"/>
</dbReference>
<evidence type="ECO:0000313" key="2">
    <source>
        <dbReference type="EMBL" id="QHS80220.1"/>
    </source>
</evidence>
<dbReference type="AlphaFoldDB" id="A0A6C0ALA0"/>
<dbReference type="InterPro" id="IPR001509">
    <property type="entry name" value="Epimerase_deHydtase"/>
</dbReference>